<dbReference type="EMBL" id="BART01034873">
    <property type="protein sequence ID" value="GAH08589.1"/>
    <property type="molecule type" value="Genomic_DNA"/>
</dbReference>
<name>X1DUF4_9ZZZZ</name>
<evidence type="ECO:0000313" key="1">
    <source>
        <dbReference type="EMBL" id="GAH08589.1"/>
    </source>
</evidence>
<sequence length="202" mass="22820">TQIFVMNYALWEAIPQERLLPGRFLVEVGNDVKQSRIIASREEAQDIADVIEVPDNYRRTFESDIDGALKDLGGVVTGTRRPFIPYKEQMAASQENYTKATGGLSLFKEEEIAMTDFFVGAPDWWELVSKEYIEDVIINRYQIFAVHIDVGVSEDALGIAVGRIIGYKALQSTQVYNKKRGSFVEMQDITGPIYMIDGVLRV</sequence>
<dbReference type="AlphaFoldDB" id="X1DUF4"/>
<proteinExistence type="predicted"/>
<accession>X1DUF4</accession>
<feature type="non-terminal residue" evidence="1">
    <location>
        <position position="1"/>
    </location>
</feature>
<comment type="caution">
    <text evidence="1">The sequence shown here is derived from an EMBL/GenBank/DDBJ whole genome shotgun (WGS) entry which is preliminary data.</text>
</comment>
<feature type="non-terminal residue" evidence="1">
    <location>
        <position position="202"/>
    </location>
</feature>
<gene>
    <name evidence="1" type="ORF">S01H4_59458</name>
</gene>
<protein>
    <submittedName>
        <fullName evidence="1">Uncharacterized protein</fullName>
    </submittedName>
</protein>
<reference evidence="1" key="1">
    <citation type="journal article" date="2014" name="Front. Microbiol.">
        <title>High frequency of phylogenetically diverse reductive dehalogenase-homologous genes in deep subseafloor sedimentary metagenomes.</title>
        <authorList>
            <person name="Kawai M."/>
            <person name="Futagami T."/>
            <person name="Toyoda A."/>
            <person name="Takaki Y."/>
            <person name="Nishi S."/>
            <person name="Hori S."/>
            <person name="Arai W."/>
            <person name="Tsubouchi T."/>
            <person name="Morono Y."/>
            <person name="Uchiyama I."/>
            <person name="Ito T."/>
            <person name="Fujiyama A."/>
            <person name="Inagaki F."/>
            <person name="Takami H."/>
        </authorList>
    </citation>
    <scope>NUCLEOTIDE SEQUENCE</scope>
    <source>
        <strain evidence="1">Expedition CK06-06</strain>
    </source>
</reference>
<organism evidence="1">
    <name type="scientific">marine sediment metagenome</name>
    <dbReference type="NCBI Taxonomy" id="412755"/>
    <lineage>
        <taxon>unclassified sequences</taxon>
        <taxon>metagenomes</taxon>
        <taxon>ecological metagenomes</taxon>
    </lineage>
</organism>